<dbReference type="EMBL" id="HG992980">
    <property type="protein sequence ID" value="CAE7031197.1"/>
    <property type="molecule type" value="Genomic_DNA"/>
</dbReference>
<name>A0A6S6W005_9PLEO</name>
<proteinExistence type="predicted"/>
<evidence type="ECO:0000313" key="1">
    <source>
        <dbReference type="EMBL" id="CAE7031197.1"/>
    </source>
</evidence>
<sequence length="374" mass="41797">MSNLGDLQKQLSQILAGAQAQGYTIEQIIPEEMQDPFQDISALKTAREFIQELETREQDLQAEKDELLAKLKEKEQEIEDQPAEFKALKVDLQMAHRMIEFQKEIAEDSTRRAKRAEQNFDKAAKDLIASGELAAKIVRLQRELEQQQSTIRNLQEQNQHAAEVFQALRAQDAETIAAKDAELADMLSHSSQVETESEQFNETFTTLIESLETENCSSAALLNDKSLLLNKMETLYNVVVGEMTPLNNFYARALDMLQIFHGLFQTLSNPNPAAMATLPQDLDALMTTAHQDLSYYQDLYTSLSGTGSVAEQEVRTQLHSIFTSANAMLLVFSVIKVDAERFLGRLPSEPSTWASMKAKLGLSGAGASKRFSVA</sequence>
<gene>
    <name evidence="1" type="ORF">PTTW11_04756</name>
</gene>
<dbReference type="AlphaFoldDB" id="A0A6S6W005"/>
<protein>
    <submittedName>
        <fullName evidence="1">Uncharacterized protein</fullName>
    </submittedName>
</protein>
<organism evidence="1 2">
    <name type="scientific">Pyrenophora teres f. teres</name>
    <dbReference type="NCBI Taxonomy" id="97479"/>
    <lineage>
        <taxon>Eukaryota</taxon>
        <taxon>Fungi</taxon>
        <taxon>Dikarya</taxon>
        <taxon>Ascomycota</taxon>
        <taxon>Pezizomycotina</taxon>
        <taxon>Dothideomycetes</taxon>
        <taxon>Pleosporomycetidae</taxon>
        <taxon>Pleosporales</taxon>
        <taxon>Pleosporineae</taxon>
        <taxon>Pleosporaceae</taxon>
        <taxon>Pyrenophora</taxon>
    </lineage>
</organism>
<evidence type="ECO:0000313" key="2">
    <source>
        <dbReference type="Proteomes" id="UP000472372"/>
    </source>
</evidence>
<dbReference type="Proteomes" id="UP000472372">
    <property type="component" value="Chromosome 4"/>
</dbReference>
<reference evidence="1" key="1">
    <citation type="submission" date="2021-02" db="EMBL/GenBank/DDBJ databases">
        <authorList>
            <person name="Syme A R."/>
            <person name="Syme A R."/>
            <person name="Moolhuijzen P."/>
        </authorList>
    </citation>
    <scope>NUCLEOTIDE SEQUENCE</scope>
    <source>
        <strain evidence="1">W1-1</strain>
    </source>
</reference>
<accession>A0A6S6W005</accession>